<name>A0A7Z0T9Z9_9FUSO</name>
<dbReference type="InterPro" id="IPR051454">
    <property type="entry name" value="RNA/ubiquinone_mod_enzymes"/>
</dbReference>
<dbReference type="AlphaFoldDB" id="A0A7Z0T9Z9"/>
<evidence type="ECO:0000259" key="5">
    <source>
        <dbReference type="Pfam" id="PF16325"/>
    </source>
</evidence>
<dbReference type="Proteomes" id="UP000526184">
    <property type="component" value="Unassembled WGS sequence"/>
</dbReference>
<dbReference type="RefSeq" id="WP_067320300.1">
    <property type="nucleotide sequence ID" value="NZ_CBCRWS010000003.1"/>
</dbReference>
<feature type="compositionally biased region" description="Polar residues" evidence="4">
    <location>
        <begin position="417"/>
        <end position="427"/>
    </location>
</feature>
<dbReference type="EMBL" id="JABMKT010000003">
    <property type="protein sequence ID" value="NYV27457.1"/>
    <property type="molecule type" value="Genomic_DNA"/>
</dbReference>
<dbReference type="Gene3D" id="2.40.30.10">
    <property type="entry name" value="Translation factors"/>
    <property type="match status" value="1"/>
</dbReference>
<comment type="caution">
    <text evidence="6">The sequence shown here is derived from an EMBL/GenBank/DDBJ whole genome shotgun (WGS) entry which is preliminary data.</text>
</comment>
<gene>
    <name evidence="6" type="ORF">HP397_01265</name>
</gene>
<feature type="domain" description="Peptidase family U32 C-terminal" evidence="5">
    <location>
        <begin position="322"/>
        <end position="404"/>
    </location>
</feature>
<comment type="similarity">
    <text evidence="3">Belongs to the peptidase U32 family.</text>
</comment>
<dbReference type="InterPro" id="IPR011060">
    <property type="entry name" value="RibuloseP-bd_barrel"/>
</dbReference>
<dbReference type="InterPro" id="IPR001539">
    <property type="entry name" value="Peptidase_U32"/>
</dbReference>
<evidence type="ECO:0000256" key="2">
    <source>
        <dbReference type="ARBA" id="ARBA00022801"/>
    </source>
</evidence>
<evidence type="ECO:0000256" key="3">
    <source>
        <dbReference type="ARBA" id="ARBA00038374"/>
    </source>
</evidence>
<keyword evidence="2" id="KW-0378">Hydrolase</keyword>
<dbReference type="PANTHER" id="PTHR30217:SF6">
    <property type="entry name" value="TRNA HYDROXYLATION PROTEIN P"/>
    <property type="match status" value="1"/>
</dbReference>
<accession>A0A7Z0T9Z9</accession>
<evidence type="ECO:0000256" key="1">
    <source>
        <dbReference type="ARBA" id="ARBA00022670"/>
    </source>
</evidence>
<keyword evidence="1" id="KW-0645">Protease</keyword>
<dbReference type="SUPFAM" id="SSF51366">
    <property type="entry name" value="Ribulose-phoshate binding barrel"/>
    <property type="match status" value="1"/>
</dbReference>
<dbReference type="GO" id="GO:0008233">
    <property type="term" value="F:peptidase activity"/>
    <property type="evidence" value="ECO:0007669"/>
    <property type="project" value="UniProtKB-KW"/>
</dbReference>
<evidence type="ECO:0000256" key="4">
    <source>
        <dbReference type="SAM" id="MobiDB-lite"/>
    </source>
</evidence>
<feature type="region of interest" description="Disordered" evidence="4">
    <location>
        <begin position="414"/>
        <end position="439"/>
    </location>
</feature>
<sequence>MVKKAELLAPAGNMEKLKAAFHFGADAVYIGGRGFNLRGMSANFTDKELTEAVEYAHSLSKKVYVTLNIFAHNQEVNYIPKFIKFLEKANVDAVIVGDLGIIQQVREHAPNLEIHVSTQANATNWMTVKAYRDMGASRVILAREMSLHEIKQIKEKVPDIELEVFIHGAMCMAVSGRCLLSNYFTSRDANRGICAQDCRWNYKVIAEGHEETGAHDIVEDEGGTFIFNAKDLCTIEFIDKILEAGVDSLKIEGRMKSIYYNSTVTKQYREAIDAYYSGNYSYNPKWLYELQTISHRLYSSGFFFGSTSEFDQNYNTSSSYSQTYQLVANVLEKVDKNKYKIQVRNRIIASEVELELVRPNVDPIKFRVNNFYNLKTEEYEEIVHPNTIAVIETEIEMGELDLIRVKLPEGVSDSDMDISQTDQSNSGFVPKQCSCGRNN</sequence>
<organism evidence="6 7">
    <name type="scientific">Streptobacillus felis</name>
    <dbReference type="NCBI Taxonomy" id="1384509"/>
    <lineage>
        <taxon>Bacteria</taxon>
        <taxon>Fusobacteriati</taxon>
        <taxon>Fusobacteriota</taxon>
        <taxon>Fusobacteriia</taxon>
        <taxon>Fusobacteriales</taxon>
        <taxon>Leptotrichiaceae</taxon>
        <taxon>Streptobacillus</taxon>
    </lineage>
</organism>
<dbReference type="PROSITE" id="PS01276">
    <property type="entry name" value="PEPTIDASE_U32"/>
    <property type="match status" value="1"/>
</dbReference>
<dbReference type="Pfam" id="PF01136">
    <property type="entry name" value="Peptidase_U32"/>
    <property type="match status" value="1"/>
</dbReference>
<dbReference type="InterPro" id="IPR032525">
    <property type="entry name" value="Peptidase_U32_C"/>
</dbReference>
<keyword evidence="7" id="KW-1185">Reference proteome</keyword>
<dbReference type="OrthoDB" id="9807498at2"/>
<dbReference type="GO" id="GO:0006508">
    <property type="term" value="P:proteolysis"/>
    <property type="evidence" value="ECO:0007669"/>
    <property type="project" value="UniProtKB-KW"/>
</dbReference>
<dbReference type="Pfam" id="PF16325">
    <property type="entry name" value="Peptidase_U32_C"/>
    <property type="match status" value="1"/>
</dbReference>
<proteinExistence type="inferred from homology"/>
<protein>
    <submittedName>
        <fullName evidence="6">U32 family peptidase</fullName>
    </submittedName>
</protein>
<dbReference type="PANTHER" id="PTHR30217">
    <property type="entry name" value="PEPTIDASE U32 FAMILY"/>
    <property type="match status" value="1"/>
</dbReference>
<evidence type="ECO:0000313" key="7">
    <source>
        <dbReference type="Proteomes" id="UP000526184"/>
    </source>
</evidence>
<reference evidence="6 7" key="1">
    <citation type="submission" date="2020-05" db="EMBL/GenBank/DDBJ databases">
        <title>Streptobacillus felis strain LHL191014123.</title>
        <authorList>
            <person name="Fawzy A."/>
            <person name="Rau J."/>
            <person name="Risse K."/>
            <person name="Schauerte N."/>
            <person name="Geiger C."/>
            <person name="Blom J."/>
            <person name="Imirzalioglu C."/>
            <person name="Falgenhauer J."/>
            <person name="Bach A."/>
            <person name="Herden C."/>
            <person name="Eisenberg T."/>
        </authorList>
    </citation>
    <scope>NUCLEOTIDE SEQUENCE [LARGE SCALE GENOMIC DNA]</scope>
    <source>
        <strain evidence="6 7">LHL191014123</strain>
    </source>
</reference>
<evidence type="ECO:0000313" key="6">
    <source>
        <dbReference type="EMBL" id="NYV27457.1"/>
    </source>
</evidence>